<sequence length="87" mass="9722">MTVIETERLILRPLTGDDFDDYAKPSLDLRRRAHRPPPHARRRLPGAARPHLRPARRRAGVTPGVRPAAHGLLTVVLFALTLLHSSP</sequence>
<evidence type="ECO:0000313" key="2">
    <source>
        <dbReference type="EMBL" id="TMR12079.1"/>
    </source>
</evidence>
<dbReference type="RefSeq" id="WP_138698473.1">
    <property type="nucleotide sequence ID" value="NZ_JBHSAZ010000052.1"/>
</dbReference>
<keyword evidence="3" id="KW-1185">Reference proteome</keyword>
<comment type="caution">
    <text evidence="2">The sequence shown here is derived from an EMBL/GenBank/DDBJ whole genome shotgun (WGS) entry which is preliminary data.</text>
</comment>
<feature type="compositionally biased region" description="Basic residues" evidence="1">
    <location>
        <begin position="31"/>
        <end position="59"/>
    </location>
</feature>
<feature type="region of interest" description="Disordered" evidence="1">
    <location>
        <begin position="31"/>
        <end position="64"/>
    </location>
</feature>
<evidence type="ECO:0000313" key="3">
    <source>
        <dbReference type="Proteomes" id="UP000306628"/>
    </source>
</evidence>
<proteinExistence type="predicted"/>
<dbReference type="AlphaFoldDB" id="A0A5S4FRS8"/>
<accession>A0A5S4FRS8</accession>
<dbReference type="Gene3D" id="3.40.630.30">
    <property type="match status" value="1"/>
</dbReference>
<evidence type="ECO:0000256" key="1">
    <source>
        <dbReference type="SAM" id="MobiDB-lite"/>
    </source>
</evidence>
<protein>
    <submittedName>
        <fullName evidence="2">Uncharacterized protein</fullName>
    </submittedName>
</protein>
<reference evidence="2 3" key="1">
    <citation type="submission" date="2019-05" db="EMBL/GenBank/DDBJ databases">
        <title>Draft genome sequence of Nonomuraea zeae DSM 100528.</title>
        <authorList>
            <person name="Saricaoglu S."/>
            <person name="Isik K."/>
        </authorList>
    </citation>
    <scope>NUCLEOTIDE SEQUENCE [LARGE SCALE GENOMIC DNA]</scope>
    <source>
        <strain evidence="2 3">DSM 100528</strain>
    </source>
</reference>
<gene>
    <name evidence="2" type="ORF">ETD85_58655</name>
</gene>
<name>A0A5S4FRS8_9ACTN</name>
<organism evidence="2 3">
    <name type="scientific">Nonomuraea zeae</name>
    <dbReference type="NCBI Taxonomy" id="1642303"/>
    <lineage>
        <taxon>Bacteria</taxon>
        <taxon>Bacillati</taxon>
        <taxon>Actinomycetota</taxon>
        <taxon>Actinomycetes</taxon>
        <taxon>Streptosporangiales</taxon>
        <taxon>Streptosporangiaceae</taxon>
        <taxon>Nonomuraea</taxon>
    </lineage>
</organism>
<dbReference type="Proteomes" id="UP000306628">
    <property type="component" value="Unassembled WGS sequence"/>
</dbReference>
<dbReference type="EMBL" id="VCKX01000455">
    <property type="protein sequence ID" value="TMR12079.1"/>
    <property type="molecule type" value="Genomic_DNA"/>
</dbReference>